<evidence type="ECO:0000313" key="1">
    <source>
        <dbReference type="EMBL" id="EYB82362.1"/>
    </source>
</evidence>
<organism evidence="1 2">
    <name type="scientific">Ancylostoma ceylanicum</name>
    <dbReference type="NCBI Taxonomy" id="53326"/>
    <lineage>
        <taxon>Eukaryota</taxon>
        <taxon>Metazoa</taxon>
        <taxon>Ecdysozoa</taxon>
        <taxon>Nematoda</taxon>
        <taxon>Chromadorea</taxon>
        <taxon>Rhabditida</taxon>
        <taxon>Rhabditina</taxon>
        <taxon>Rhabditomorpha</taxon>
        <taxon>Strongyloidea</taxon>
        <taxon>Ancylostomatidae</taxon>
        <taxon>Ancylostomatinae</taxon>
        <taxon>Ancylostoma</taxon>
    </lineage>
</organism>
<reference evidence="2" key="1">
    <citation type="journal article" date="2015" name="Nat. Genet.">
        <title>The genome and transcriptome of the zoonotic hookworm Ancylostoma ceylanicum identify infection-specific gene families.</title>
        <authorList>
            <person name="Schwarz E.M."/>
            <person name="Hu Y."/>
            <person name="Antoshechkin I."/>
            <person name="Miller M.M."/>
            <person name="Sternberg P.W."/>
            <person name="Aroian R.V."/>
        </authorList>
    </citation>
    <scope>NUCLEOTIDE SEQUENCE</scope>
    <source>
        <strain evidence="2">HY135</strain>
    </source>
</reference>
<dbReference type="EMBL" id="JARK01001697">
    <property type="protein sequence ID" value="EYB82362.1"/>
    <property type="molecule type" value="Genomic_DNA"/>
</dbReference>
<evidence type="ECO:0000313" key="2">
    <source>
        <dbReference type="Proteomes" id="UP000024635"/>
    </source>
</evidence>
<keyword evidence="2" id="KW-1185">Reference proteome</keyword>
<name>A0A016RW66_9BILA</name>
<proteinExistence type="predicted"/>
<dbReference type="Proteomes" id="UP000024635">
    <property type="component" value="Unassembled WGS sequence"/>
</dbReference>
<sequence>MDILVDDCQVQGELGHISMFTMGNLNDASGSSASMGSSWVWATSSKGKHVYGCQIKGKFGYVKRLLR</sequence>
<comment type="caution">
    <text evidence="1">The sequence shown here is derived from an EMBL/GenBank/DDBJ whole genome shotgun (WGS) entry which is preliminary data.</text>
</comment>
<gene>
    <name evidence="1" type="primary">Acey_s0361.g3469</name>
    <name evidence="1" type="ORF">Y032_0361g3469</name>
</gene>
<accession>A0A016RW66</accession>
<protein>
    <submittedName>
        <fullName evidence="1">Uncharacterized protein</fullName>
    </submittedName>
</protein>
<dbReference type="AlphaFoldDB" id="A0A016RW66"/>